<keyword evidence="4" id="KW-1185">Reference proteome</keyword>
<organism evidence="3 4">
    <name type="scientific">Chloebia gouldiae</name>
    <name type="common">Gouldian finch</name>
    <name type="synonym">Erythrura gouldiae</name>
    <dbReference type="NCBI Taxonomy" id="44316"/>
    <lineage>
        <taxon>Eukaryota</taxon>
        <taxon>Metazoa</taxon>
        <taxon>Chordata</taxon>
        <taxon>Craniata</taxon>
        <taxon>Vertebrata</taxon>
        <taxon>Euteleostomi</taxon>
        <taxon>Archelosauria</taxon>
        <taxon>Archosauria</taxon>
        <taxon>Dinosauria</taxon>
        <taxon>Saurischia</taxon>
        <taxon>Theropoda</taxon>
        <taxon>Coelurosauria</taxon>
        <taxon>Aves</taxon>
        <taxon>Neognathae</taxon>
        <taxon>Neoaves</taxon>
        <taxon>Telluraves</taxon>
        <taxon>Australaves</taxon>
        <taxon>Passeriformes</taxon>
        <taxon>Passeroidea</taxon>
        <taxon>Passeridae</taxon>
        <taxon>Chloebia</taxon>
    </lineage>
</organism>
<proteinExistence type="predicted"/>
<dbReference type="Pfam" id="PF00168">
    <property type="entry name" value="C2"/>
    <property type="match status" value="1"/>
</dbReference>
<dbReference type="PANTHER" id="PTHR46291">
    <property type="entry name" value="C2 DOMAIN-CONTAINING PROTEIN"/>
    <property type="match status" value="1"/>
</dbReference>
<dbReference type="STRING" id="44316.ENSEGOP00005023547"/>
<reference evidence="3 4" key="1">
    <citation type="journal article" date="2018" name="Proc. R. Soc. B">
        <title>A non-coding region near Follistatin controls head colour polymorphism in the Gouldian finch.</title>
        <authorList>
            <person name="Toomey M.B."/>
            <person name="Marques C.I."/>
            <person name="Andrade P."/>
            <person name="Araujo P.M."/>
            <person name="Sabatino S."/>
            <person name="Gazda M.A."/>
            <person name="Afonso S."/>
            <person name="Lopes R.J."/>
            <person name="Corbo J.C."/>
            <person name="Carneiro M."/>
        </authorList>
    </citation>
    <scope>NUCLEOTIDE SEQUENCE [LARGE SCALE GENOMIC DNA]</scope>
    <source>
        <strain evidence="3">Red01</strain>
        <tissue evidence="3">Muscle</tissue>
    </source>
</reference>
<dbReference type="PANTHER" id="PTHR46291:SF8">
    <property type="entry name" value="C2 DOMAIN-CONTAINING PROTEIN"/>
    <property type="match status" value="1"/>
</dbReference>
<evidence type="ECO:0000256" key="1">
    <source>
        <dbReference type="SAM" id="MobiDB-lite"/>
    </source>
</evidence>
<dbReference type="InterPro" id="IPR035892">
    <property type="entry name" value="C2_domain_sf"/>
</dbReference>
<dbReference type="SMART" id="SM00239">
    <property type="entry name" value="C2"/>
    <property type="match status" value="1"/>
</dbReference>
<feature type="domain" description="C2" evidence="2">
    <location>
        <begin position="383"/>
        <end position="506"/>
    </location>
</feature>
<dbReference type="InterPro" id="IPR000008">
    <property type="entry name" value="C2_dom"/>
</dbReference>
<name>A0A3L8SLI6_CHLGU</name>
<dbReference type="Proteomes" id="UP000276834">
    <property type="component" value="Unassembled WGS sequence"/>
</dbReference>
<feature type="compositionally biased region" description="Low complexity" evidence="1">
    <location>
        <begin position="276"/>
        <end position="291"/>
    </location>
</feature>
<dbReference type="SUPFAM" id="SSF49562">
    <property type="entry name" value="C2 domain (Calcium/lipid-binding domain, CaLB)"/>
    <property type="match status" value="1"/>
</dbReference>
<dbReference type="PROSITE" id="PS50004">
    <property type="entry name" value="C2"/>
    <property type="match status" value="1"/>
</dbReference>
<dbReference type="InterPro" id="IPR043549">
    <property type="entry name" value="C2C4C/C2C4D"/>
</dbReference>
<accession>A0A3L8SLI6</accession>
<dbReference type="OrthoDB" id="9947256at2759"/>
<comment type="caution">
    <text evidence="3">The sequence shown here is derived from an EMBL/GenBank/DDBJ whole genome shotgun (WGS) entry which is preliminary data.</text>
</comment>
<dbReference type="EMBL" id="QUSF01000015">
    <property type="protein sequence ID" value="RLW03728.1"/>
    <property type="molecule type" value="Genomic_DNA"/>
</dbReference>
<evidence type="ECO:0000259" key="2">
    <source>
        <dbReference type="PROSITE" id="PS50004"/>
    </source>
</evidence>
<dbReference type="Gene3D" id="2.60.40.150">
    <property type="entry name" value="C2 domain"/>
    <property type="match status" value="1"/>
</dbReference>
<gene>
    <name evidence="3" type="ORF">DV515_00006263</name>
</gene>
<evidence type="ECO:0000313" key="3">
    <source>
        <dbReference type="EMBL" id="RLW03728.1"/>
    </source>
</evidence>
<sequence>MSLKTAIPTSYCSNAGKLPGSPEEINPQDNVAFVLGLLVISKYLGTPLWISPSNSSPLKTSCPAAVMWLLEKIRASHENGNLPSSSFLGLPQGQNLPEKAQLRAAAFPNVITPDRIPEFCIPPRLTGSGSIKGSGFHQDLSSMDAALASDYSLSSCPHLIQVESAEEEISALEEESTNADPQSQAALSLPHFPRAPTSYGFCTLLESPHTRRKESIFHGDPRGALPSLKLSRSRANTFSGKGSMSNPIAISFASVRLPPKHLSLHRQGACDSDTASSSDSSPFSSPLLSRSPPRPCSLIKAQSQEGLLCRALKDKSKYIIPRNNSLSTEESSSTDNSPSAIRRASEGLLGIQSFSTSCSPMFPVDLTCSRERLVGESTVVMDKGGVLRLSAEYCSENERLRIRLISAEGLYDDYVEPKTINCCISFSLVPGKTQKQKSTVIKRSRNPIFNEDFFFDGIAEEDLYSLSVRMKATNKGCSMKRDYTLGERELSLMRMFLRATALSNSGIESFLQLKQIRTTREVMPQAVFTGPSHAHHAFPSCWLLGSCPASTLELQLTRVPELWAMIFSQEGIGHWAQLAFAVLHARTSAELGAPALLLHTLEQHDKALVLDRLSMTCCPACRDCCAEADNKDEVEEKDHPVELVKGKQLLLSVGKSNVTNGEKVTVVVNADFHTPN</sequence>
<evidence type="ECO:0000313" key="4">
    <source>
        <dbReference type="Proteomes" id="UP000276834"/>
    </source>
</evidence>
<dbReference type="AlphaFoldDB" id="A0A3L8SLI6"/>
<feature type="region of interest" description="Disordered" evidence="1">
    <location>
        <begin position="263"/>
        <end position="295"/>
    </location>
</feature>
<protein>
    <recommendedName>
        <fullName evidence="2">C2 domain-containing protein</fullName>
    </recommendedName>
</protein>